<dbReference type="NCBIfam" id="NF004283">
    <property type="entry name" value="PRK05692.1"/>
    <property type="match status" value="1"/>
</dbReference>
<evidence type="ECO:0000259" key="6">
    <source>
        <dbReference type="PROSITE" id="PS50991"/>
    </source>
</evidence>
<evidence type="ECO:0000256" key="1">
    <source>
        <dbReference type="ARBA" id="ARBA00009405"/>
    </source>
</evidence>
<accession>A0AA41YJ11</accession>
<dbReference type="CDD" id="cd07938">
    <property type="entry name" value="DRE_TIM_HMGL"/>
    <property type="match status" value="1"/>
</dbReference>
<dbReference type="GO" id="GO:0046872">
    <property type="term" value="F:metal ion binding"/>
    <property type="evidence" value="ECO:0007669"/>
    <property type="project" value="UniProtKB-KW"/>
</dbReference>
<name>A0AA41YJ11_9PROT</name>
<organism evidence="7 8">
    <name type="scientific">Limobrevibacterium gyesilva</name>
    <dbReference type="NCBI Taxonomy" id="2991712"/>
    <lineage>
        <taxon>Bacteria</taxon>
        <taxon>Pseudomonadati</taxon>
        <taxon>Pseudomonadota</taxon>
        <taxon>Alphaproteobacteria</taxon>
        <taxon>Acetobacterales</taxon>
        <taxon>Acetobacteraceae</taxon>
        <taxon>Limobrevibacterium</taxon>
    </lineage>
</organism>
<protein>
    <submittedName>
        <fullName evidence="7">Hydroxymethylglutaryl-CoA lyase</fullName>
    </submittedName>
</protein>
<dbReference type="PROSITE" id="PS00815">
    <property type="entry name" value="AIPM_HOMOCIT_SYNTH_1"/>
    <property type="match status" value="1"/>
</dbReference>
<dbReference type="PANTHER" id="PTHR42738:SF7">
    <property type="entry name" value="HYDROXYMETHYLGLUTARYL-COA LYASE"/>
    <property type="match status" value="1"/>
</dbReference>
<reference evidence="7" key="1">
    <citation type="submission" date="2022-09" db="EMBL/GenBank/DDBJ databases">
        <title>Rhodovastum sp. nov. RN2-1 isolated from soil in Seongnam, South Korea.</title>
        <authorList>
            <person name="Le N.T."/>
        </authorList>
    </citation>
    <scope>NUCLEOTIDE SEQUENCE</scope>
    <source>
        <strain evidence="7">RN2-1</strain>
    </source>
</reference>
<dbReference type="InterPro" id="IPR002034">
    <property type="entry name" value="AIPM/Hcit_synth_CS"/>
</dbReference>
<keyword evidence="4 7" id="KW-0456">Lyase</keyword>
<evidence type="ECO:0000256" key="3">
    <source>
        <dbReference type="ARBA" id="ARBA00022723"/>
    </source>
</evidence>
<dbReference type="GO" id="GO:0004419">
    <property type="term" value="F:hydroxymethylglutaryl-CoA lyase activity"/>
    <property type="evidence" value="ECO:0007669"/>
    <property type="project" value="TreeGrafter"/>
</dbReference>
<dbReference type="GO" id="GO:0046951">
    <property type="term" value="P:ketone body biosynthetic process"/>
    <property type="evidence" value="ECO:0007669"/>
    <property type="project" value="TreeGrafter"/>
</dbReference>
<reference evidence="7" key="2">
    <citation type="submission" date="2022-10" db="EMBL/GenBank/DDBJ databases">
        <authorList>
            <person name="Trinh H.N."/>
        </authorList>
    </citation>
    <scope>NUCLEOTIDE SEQUENCE</scope>
    <source>
        <strain evidence="7">RN2-1</strain>
    </source>
</reference>
<dbReference type="Gene3D" id="3.20.20.70">
    <property type="entry name" value="Aldolase class I"/>
    <property type="match status" value="1"/>
</dbReference>
<evidence type="ECO:0000313" key="8">
    <source>
        <dbReference type="Proteomes" id="UP001165679"/>
    </source>
</evidence>
<evidence type="ECO:0000256" key="5">
    <source>
        <dbReference type="RuleBase" id="RU003523"/>
    </source>
</evidence>
<keyword evidence="2 5" id="KW-0808">Transferase</keyword>
<dbReference type="PROSITE" id="PS50991">
    <property type="entry name" value="PYR_CT"/>
    <property type="match status" value="1"/>
</dbReference>
<dbReference type="Pfam" id="PF00682">
    <property type="entry name" value="HMGL-like"/>
    <property type="match status" value="1"/>
</dbReference>
<gene>
    <name evidence="7" type="ORF">OL599_05560</name>
</gene>
<dbReference type="AlphaFoldDB" id="A0AA41YJ11"/>
<evidence type="ECO:0000313" key="7">
    <source>
        <dbReference type="EMBL" id="MCW3474039.1"/>
    </source>
</evidence>
<dbReference type="PANTHER" id="PTHR42738">
    <property type="entry name" value="HYDROXYMETHYLGLUTARYL-COA LYASE"/>
    <property type="match status" value="1"/>
</dbReference>
<sequence>MHHVVLREVGLRDGLQSLAQFMPTAAKCAWIAAEHAAGVNEIEVSSFVPPKLLPQFADAEQVVQYALTLPGLTVSALIPNLRGAERGLALGVHKLNYVLSASESHNRNNVRRSTQESVDDFARIVAAARGAANRPILCAGLATSFGCTIEGAVDEDRVRRLAGELAAAGADELVLADTVGYGDPAAVRRVFAAVKQEVGDMVVGAHFHDTRGLGIANVQAALEMGVRHFDASLAGLGGCPFAPGATGNIVTEDTAFLCETLGYDTGIDIERLVRVRPILAANLQDTALLGNLAKAGLPKHFVPARQRAQTEAAQ</sequence>
<dbReference type="InterPro" id="IPR013785">
    <property type="entry name" value="Aldolase_TIM"/>
</dbReference>
<dbReference type="InterPro" id="IPR043594">
    <property type="entry name" value="HMGL"/>
</dbReference>
<comment type="similarity">
    <text evidence="5">Belongs to the alpha-IPM synthase/homocitrate synthase family.</text>
</comment>
<comment type="similarity">
    <text evidence="1">Belongs to the HMG-CoA lyase family.</text>
</comment>
<feature type="domain" description="Pyruvate carboxyltransferase" evidence="6">
    <location>
        <begin position="4"/>
        <end position="273"/>
    </location>
</feature>
<dbReference type="InterPro" id="IPR000891">
    <property type="entry name" value="PYR_CT"/>
</dbReference>
<keyword evidence="3" id="KW-0479">Metal-binding</keyword>
<keyword evidence="8" id="KW-1185">Reference proteome</keyword>
<comment type="caution">
    <text evidence="7">The sequence shown here is derived from an EMBL/GenBank/DDBJ whole genome shotgun (WGS) entry which is preliminary data.</text>
</comment>
<dbReference type="EMBL" id="JAPDNT010000002">
    <property type="protein sequence ID" value="MCW3474039.1"/>
    <property type="molecule type" value="Genomic_DNA"/>
</dbReference>
<dbReference type="SUPFAM" id="SSF51569">
    <property type="entry name" value="Aldolase"/>
    <property type="match status" value="1"/>
</dbReference>
<evidence type="ECO:0000256" key="2">
    <source>
        <dbReference type="ARBA" id="ARBA00022679"/>
    </source>
</evidence>
<dbReference type="RefSeq" id="WP_264712658.1">
    <property type="nucleotide sequence ID" value="NZ_JAPDNT010000002.1"/>
</dbReference>
<dbReference type="Proteomes" id="UP001165679">
    <property type="component" value="Unassembled WGS sequence"/>
</dbReference>
<dbReference type="GO" id="GO:0006552">
    <property type="term" value="P:L-leucine catabolic process"/>
    <property type="evidence" value="ECO:0007669"/>
    <property type="project" value="TreeGrafter"/>
</dbReference>
<evidence type="ECO:0000256" key="4">
    <source>
        <dbReference type="ARBA" id="ARBA00023239"/>
    </source>
</evidence>
<dbReference type="GO" id="GO:0046912">
    <property type="term" value="F:acyltransferase activity, acyl groups converted into alkyl on transfer"/>
    <property type="evidence" value="ECO:0007669"/>
    <property type="project" value="InterPro"/>
</dbReference>
<proteinExistence type="inferred from homology"/>